<sequence length="102" mass="11875">MFFFFLIGIGDTRKNLDVLQGVPIVCPNCHNVSVHAIRHYRYVTVFFIPILPFSWYKELRCDICGCEQPLRDEDIEAIRQQQQQQQGGKANINNNPPPYNHV</sequence>
<protein>
    <submittedName>
        <fullName evidence="1">Unnamed protein product</fullName>
    </submittedName>
</protein>
<keyword evidence="2" id="KW-1185">Reference proteome</keyword>
<gene>
    <name evidence="1" type="ORF">Amon02_001244400</name>
</gene>
<evidence type="ECO:0000313" key="2">
    <source>
        <dbReference type="Proteomes" id="UP001165064"/>
    </source>
</evidence>
<proteinExistence type="predicted"/>
<evidence type="ECO:0000313" key="1">
    <source>
        <dbReference type="EMBL" id="GMF05744.1"/>
    </source>
</evidence>
<dbReference type="EMBL" id="BSXS01014620">
    <property type="protein sequence ID" value="GMF05744.1"/>
    <property type="molecule type" value="Genomic_DNA"/>
</dbReference>
<reference evidence="1" key="1">
    <citation type="submission" date="2023-04" db="EMBL/GenBank/DDBJ databases">
        <title>Ambrosiozyma monospora NBRC 10751.</title>
        <authorList>
            <person name="Ichikawa N."/>
            <person name="Sato H."/>
            <person name="Tonouchi N."/>
        </authorList>
    </citation>
    <scope>NUCLEOTIDE SEQUENCE</scope>
    <source>
        <strain evidence="1">NBRC 10751</strain>
    </source>
</reference>
<dbReference type="Proteomes" id="UP001165064">
    <property type="component" value="Unassembled WGS sequence"/>
</dbReference>
<organism evidence="1 2">
    <name type="scientific">Ambrosiozyma monospora</name>
    <name type="common">Yeast</name>
    <name type="synonym">Endomycopsis monosporus</name>
    <dbReference type="NCBI Taxonomy" id="43982"/>
    <lineage>
        <taxon>Eukaryota</taxon>
        <taxon>Fungi</taxon>
        <taxon>Dikarya</taxon>
        <taxon>Ascomycota</taxon>
        <taxon>Saccharomycotina</taxon>
        <taxon>Pichiomycetes</taxon>
        <taxon>Pichiales</taxon>
        <taxon>Pichiaceae</taxon>
        <taxon>Ambrosiozyma</taxon>
    </lineage>
</organism>
<name>A0ACB5UAS2_AMBMO</name>
<accession>A0ACB5UAS2</accession>
<comment type="caution">
    <text evidence="1">The sequence shown here is derived from an EMBL/GenBank/DDBJ whole genome shotgun (WGS) entry which is preliminary data.</text>
</comment>